<dbReference type="PANTHER" id="PTHR40094:SF1">
    <property type="entry name" value="UBIQUITIN DOMAIN-CONTAINING PROTEIN"/>
    <property type="match status" value="1"/>
</dbReference>
<evidence type="ECO:0000256" key="2">
    <source>
        <dbReference type="ARBA" id="ARBA00022729"/>
    </source>
</evidence>
<dbReference type="GO" id="GO:0004866">
    <property type="term" value="F:endopeptidase inhibitor activity"/>
    <property type="evidence" value="ECO:0007669"/>
    <property type="project" value="InterPro"/>
</dbReference>
<dbReference type="EMBL" id="CP012159">
    <property type="protein sequence ID" value="AKT39846.1"/>
    <property type="molecule type" value="Genomic_DNA"/>
</dbReference>
<dbReference type="InterPro" id="IPR047565">
    <property type="entry name" value="Alpha-macroglob_thiol-ester_cl"/>
</dbReference>
<feature type="signal peptide" evidence="3">
    <location>
        <begin position="1"/>
        <end position="32"/>
    </location>
</feature>
<dbReference type="Pfam" id="PF07678">
    <property type="entry name" value="TED_complement"/>
    <property type="match status" value="1"/>
</dbReference>
<comment type="similarity">
    <text evidence="1">Belongs to the protease inhibitor I39 (alpha-2-macroglobulin) family. Bacterial alpha-2-macroglobulin subfamily.</text>
</comment>
<dbReference type="Pfam" id="PF00207">
    <property type="entry name" value="A2M"/>
    <property type="match status" value="1"/>
</dbReference>
<dbReference type="InterPro" id="IPR008930">
    <property type="entry name" value="Terpenoid_cyclase/PrenylTrfase"/>
</dbReference>
<evidence type="ECO:0000313" key="7">
    <source>
        <dbReference type="Proteomes" id="UP000067626"/>
    </source>
</evidence>
<evidence type="ECO:0000259" key="5">
    <source>
        <dbReference type="SMART" id="SM01360"/>
    </source>
</evidence>
<dbReference type="Pfam" id="PF01835">
    <property type="entry name" value="MG2"/>
    <property type="match status" value="1"/>
</dbReference>
<dbReference type="Pfam" id="PF07703">
    <property type="entry name" value="A2M_BRD"/>
    <property type="match status" value="1"/>
</dbReference>
<sequence length="1914" mass="205095">MRFSLRAPGFRAAPFGLAVLSFGLACVQGARAPQVPTRGTLAPGDGEGIAVEAGGPFRVVFGSPSGATQEATEISLVFNRPMRPLDLAGEEKAAPAKLTPSVPGRWNWVGTNALTFVPTERLPRATELAVEVPAGTRALDGSALESPYVLRFSTPRPRLVGTEPLEGADLTPTSRITLRFNQPIPDASIQQHVTLSAGPPGAQRGFGKGQALKFEVRRPDPENRMLAEIVPAAPMPLDRELSLVVGQGLRGSEGPLVADKEERIRFRTYGPLRVETLDCSRETPHKQCSAEGGLSLDFTNRVKMRDLKQAFATEPKVKIRWPEWIGDDDLVRYLSLYGQFKPAQKLRVKVAAGLKDEHGQALGTAFSQDLVFDDRWPEAQIGVVGSIFDPSSRRDIPVASVNVKSLELATGAMTEDAILALEADKHMPGRSPRLEEIAALPNGKRVVLRPQAALNKPATHPVRIEDVLGGKDKRGPVAIGISYTSQPGTNRARVESEARIVQVTDLGVSAKVSPHGTLVWVTRLSSAAPVSGAEVTIRRPDGAPATARTDANGFATIPASAWTPDAHLRERSVLFVRSGEDWTYRRVDDTVNGWRYGVSYDFNPDKPFGLVFSDRGIYRPGDTVKVKGIFREEAGRRTTTPAGQMVLVSLDGPEGETLLQAEPTLSAFGTFSLDMKIPATGKLGTYAVNASVVGSARGWPDATSTVEVAEYRPAETKASVEPDRPSYVRGDKATFVARGDYLFGAPMGGADVRLSVTRTPTSFSPPGLDDFVVDASVFTSALPDAEPRGEELQSARTKLDAKGEAPITTSLALPGQRGPESITCEAEVMDVSRQSVAASTTAIAHPGEFYVGIKSPQLFVKAGETLKPEIVAADPKGKRVTQAAVKVDLVQRTWTVARQVSGGGYRSVSAPVDKVVGSCSVTTAQAAQSCSVTVPSAGYFLLHATAKDKRGNAVASAVPVYATGEGSIGWGDSDRSRVELLPDREHYEVGQTARILVKSPFTSADALVTVERAGVYTRERVTLTGAAPMLSIPITDDLLPNAFVSVLLVRGRSTPAGAKATGGKATPDIGAPTFRLGYARLAINPTSRRLAVDVRPDKSEYRPGAPITVDVGVRDSAGKPARAEVTLYAVDEGVLSLIGYKTPDPLEVFSGARRLQVATIESREALGRVRNPFADLGEDKGLYGGSGASGGLGVRRDFRPSAYYNPSLVTDASGKVRASFKLPDGLTTYRIMAVVAAEDDRFGYDEERVVTSRPLMARPALPRFLRAGDVIDAGVVLTSKGMPKSEVEVTLTAEGLSLGSAAKQSVTLEPGLSKEVRFALSAPAVGTAKLRFEARGGGNDDAVEVTREVKAPVSPEAVALYGDTTTASAEQLGDLSALRSDVGGLEVSLASTALVGLESGMEQLLEYPYGCTEQLVSRLVPLLPLRDLARDFKLPLPKDLDGVITKTVAAIVANQRHDGAFGLWGDSTMSNDWVTAYAAWGLGEARRHKVSVPKSSIEMATHALRQVLSRDVSKDTVSRAAIPFVLDVLAGLGSPDPGRASRVFEQRAELPMFSKALLLHALVLGKGDRGQIDTLVRELESTLRVDGAVARATVNAGNAYAELMDSETRSSALVLRALLAAQPQHPMGARLAAGLLAVRRGGTWRNTQEAAWSLLALDQYRKAQEKTAPDFDARVFLGQAEIFMAPFHGRDVSQARTAIAAARLVGAGGAPLAFSVEGSGRLFYQARLRYAKKELPAKPLERGFFVQKTLRPVTAEELSRALGEMGARSASQFVGGDLVLGEVVVVTPSPRDFVVIDDPLPAGFEAVDARLATTAGSLDVDRGDEDRYDDEEEDMDARAMRRRYDRSAFIREVRDDRVLFFVDHMSAGMFRYRYLARATTLGKFVLPPTRAEEMYQPEVFGRTGAGKIEVAAKR</sequence>
<dbReference type="GO" id="GO:0005615">
    <property type="term" value="C:extracellular space"/>
    <property type="evidence" value="ECO:0007669"/>
    <property type="project" value="InterPro"/>
</dbReference>
<evidence type="ECO:0000256" key="1">
    <source>
        <dbReference type="ARBA" id="ARBA00010556"/>
    </source>
</evidence>
<dbReference type="InterPro" id="IPR021868">
    <property type="entry name" value="Alpha_2_Macroglob_MG3"/>
</dbReference>
<dbReference type="RefSeq" id="WP_050431855.1">
    <property type="nucleotide sequence ID" value="NZ_CP012159.1"/>
</dbReference>
<dbReference type="SMART" id="SM01360">
    <property type="entry name" value="A2M"/>
    <property type="match status" value="1"/>
</dbReference>
<feature type="domain" description="Alpha-2-macroglobulin" evidence="5">
    <location>
        <begin position="1201"/>
        <end position="1291"/>
    </location>
</feature>
<keyword evidence="2 3" id="KW-0732">Signal</keyword>
<gene>
    <name evidence="6" type="ORF">CMC5_039970</name>
</gene>
<keyword evidence="7" id="KW-1185">Reference proteome</keyword>
<dbReference type="PATRIC" id="fig|52.7.peg.4405"/>
<dbReference type="InterPro" id="IPR001599">
    <property type="entry name" value="Macroglobln_a2"/>
</dbReference>
<dbReference type="SMART" id="SM01419">
    <property type="entry name" value="Thiol-ester_cl"/>
    <property type="match status" value="1"/>
</dbReference>
<organism evidence="6 7">
    <name type="scientific">Chondromyces crocatus</name>
    <dbReference type="NCBI Taxonomy" id="52"/>
    <lineage>
        <taxon>Bacteria</taxon>
        <taxon>Pseudomonadati</taxon>
        <taxon>Myxococcota</taxon>
        <taxon>Polyangia</taxon>
        <taxon>Polyangiales</taxon>
        <taxon>Polyangiaceae</taxon>
        <taxon>Chondromyces</taxon>
    </lineage>
</organism>
<accession>A0A0K1EG51</accession>
<feature type="chain" id="PRO_5005459404" evidence="3">
    <location>
        <begin position="33"/>
        <end position="1914"/>
    </location>
</feature>
<evidence type="ECO:0000259" key="4">
    <source>
        <dbReference type="SMART" id="SM01359"/>
    </source>
</evidence>
<dbReference type="InterPro" id="IPR011625">
    <property type="entry name" value="A2M_N_BRD"/>
</dbReference>
<evidence type="ECO:0000256" key="3">
    <source>
        <dbReference type="SAM" id="SignalP"/>
    </source>
</evidence>
<dbReference type="InterPro" id="IPR041246">
    <property type="entry name" value="Bact_MG10"/>
</dbReference>
<feature type="domain" description="Alpha-2-macroglobulin bait region" evidence="4">
    <location>
        <begin position="978"/>
        <end position="1137"/>
    </location>
</feature>
<dbReference type="InterPro" id="IPR011626">
    <property type="entry name" value="Alpha-macroglobulin_TED"/>
</dbReference>
<proteinExistence type="inferred from homology"/>
<dbReference type="Pfam" id="PF11974">
    <property type="entry name" value="bMG3"/>
    <property type="match status" value="1"/>
</dbReference>
<dbReference type="Pfam" id="PF17973">
    <property type="entry name" value="bMG10"/>
    <property type="match status" value="1"/>
</dbReference>
<dbReference type="CDD" id="cd02891">
    <property type="entry name" value="A2M_like"/>
    <property type="match status" value="1"/>
</dbReference>
<dbReference type="InterPro" id="IPR051802">
    <property type="entry name" value="YfhM-like"/>
</dbReference>
<dbReference type="PROSITE" id="PS51257">
    <property type="entry name" value="PROKAR_LIPOPROTEIN"/>
    <property type="match status" value="1"/>
</dbReference>
<dbReference type="Pfam" id="PF13205">
    <property type="entry name" value="Big_5"/>
    <property type="match status" value="1"/>
</dbReference>
<dbReference type="InterPro" id="IPR032812">
    <property type="entry name" value="SbsA_Ig"/>
</dbReference>
<dbReference type="OrthoDB" id="9767116at2"/>
<dbReference type="SMART" id="SM01359">
    <property type="entry name" value="A2M_N_2"/>
    <property type="match status" value="1"/>
</dbReference>
<dbReference type="KEGG" id="ccro:CMC5_039970"/>
<dbReference type="InterPro" id="IPR002890">
    <property type="entry name" value="MG2"/>
</dbReference>
<reference evidence="6 7" key="1">
    <citation type="submission" date="2015-07" db="EMBL/GenBank/DDBJ databases">
        <title>Genome analysis of myxobacterium Chondromyces crocatus Cm c5 reveals a high potential for natural compound synthesis and the genetic basis for the loss of fruiting body formation.</title>
        <authorList>
            <person name="Zaburannyi N."/>
            <person name="Bunk B."/>
            <person name="Maier J."/>
            <person name="Overmann J."/>
            <person name="Mueller R."/>
        </authorList>
    </citation>
    <scope>NUCLEOTIDE SEQUENCE [LARGE SCALE GENOMIC DNA]</scope>
    <source>
        <strain evidence="6 7">Cm c5</strain>
    </source>
</reference>
<dbReference type="Gene3D" id="2.60.40.3710">
    <property type="match status" value="1"/>
</dbReference>
<evidence type="ECO:0000313" key="6">
    <source>
        <dbReference type="EMBL" id="AKT39846.1"/>
    </source>
</evidence>
<dbReference type="SUPFAM" id="SSF48239">
    <property type="entry name" value="Terpenoid cyclases/Protein prenyltransferases"/>
    <property type="match status" value="1"/>
</dbReference>
<dbReference type="STRING" id="52.CMC5_039970"/>
<dbReference type="Gene3D" id="1.50.10.20">
    <property type="match status" value="1"/>
</dbReference>
<name>A0A0K1EG51_CHOCO</name>
<protein>
    <submittedName>
        <fullName evidence="6">Alpha-2-macroglobulin</fullName>
    </submittedName>
</protein>
<dbReference type="Gene3D" id="2.60.40.1930">
    <property type="match status" value="1"/>
</dbReference>
<dbReference type="PANTHER" id="PTHR40094">
    <property type="entry name" value="ALPHA-2-MACROGLOBULIN HOMOLOG"/>
    <property type="match status" value="1"/>
</dbReference>
<dbReference type="Proteomes" id="UP000067626">
    <property type="component" value="Chromosome"/>
</dbReference>